<dbReference type="PRINTS" id="PR00977">
    <property type="entry name" value="SCYTLDPTASE"/>
</dbReference>
<dbReference type="Pfam" id="PF01828">
    <property type="entry name" value="Peptidase_A4"/>
    <property type="match status" value="1"/>
</dbReference>
<dbReference type="Proteomes" id="UP000683000">
    <property type="component" value="Unassembled WGS sequence"/>
</dbReference>
<accession>A0A8I2YKS6</accession>
<keyword evidence="4" id="KW-1185">Reference proteome</keyword>
<dbReference type="PANTHER" id="PTHR37536">
    <property type="entry name" value="PUTATIVE (AFU_ORTHOLOGUE AFUA_3G02970)-RELATED"/>
    <property type="match status" value="1"/>
</dbReference>
<gene>
    <name evidence="3" type="ORF">JVT61DRAFT_6185</name>
</gene>
<reference evidence="3" key="1">
    <citation type="submission" date="2021-03" db="EMBL/GenBank/DDBJ databases">
        <title>Evolutionary innovations through gain and loss of genes in the ectomycorrhizal Boletales.</title>
        <authorList>
            <person name="Wu G."/>
            <person name="Miyauchi S."/>
            <person name="Morin E."/>
            <person name="Yang Z.-L."/>
            <person name="Xu J."/>
            <person name="Martin F.M."/>
        </authorList>
    </citation>
    <scope>NUCLEOTIDE SEQUENCE</scope>
    <source>
        <strain evidence="3">BR01</strain>
    </source>
</reference>
<dbReference type="CDD" id="cd13426">
    <property type="entry name" value="Peptidase_G1"/>
    <property type="match status" value="1"/>
</dbReference>
<name>A0A8I2YKS6_9AGAM</name>
<dbReference type="InterPro" id="IPR013320">
    <property type="entry name" value="ConA-like_dom_sf"/>
</dbReference>
<dbReference type="InterPro" id="IPR000250">
    <property type="entry name" value="Peptidase_G1"/>
</dbReference>
<organism evidence="3 4">
    <name type="scientific">Boletus reticuloceps</name>
    <dbReference type="NCBI Taxonomy" id="495285"/>
    <lineage>
        <taxon>Eukaryota</taxon>
        <taxon>Fungi</taxon>
        <taxon>Dikarya</taxon>
        <taxon>Basidiomycota</taxon>
        <taxon>Agaricomycotina</taxon>
        <taxon>Agaricomycetes</taxon>
        <taxon>Agaricomycetidae</taxon>
        <taxon>Boletales</taxon>
        <taxon>Boletineae</taxon>
        <taxon>Boletaceae</taxon>
        <taxon>Boletoideae</taxon>
        <taxon>Boletus</taxon>
    </lineage>
</organism>
<keyword evidence="2" id="KW-0732">Signal</keyword>
<evidence type="ECO:0000313" key="3">
    <source>
        <dbReference type="EMBL" id="KAG6373542.1"/>
    </source>
</evidence>
<dbReference type="GO" id="GO:0006508">
    <property type="term" value="P:proteolysis"/>
    <property type="evidence" value="ECO:0007669"/>
    <property type="project" value="InterPro"/>
</dbReference>
<protein>
    <submittedName>
        <fullName evidence="3">Peptidase A4 family-domain-containing protein</fullName>
    </submittedName>
</protein>
<feature type="chain" id="PRO_5034654094" evidence="2">
    <location>
        <begin position="20"/>
        <end position="263"/>
    </location>
</feature>
<evidence type="ECO:0000256" key="2">
    <source>
        <dbReference type="SAM" id="SignalP"/>
    </source>
</evidence>
<dbReference type="EMBL" id="JAGFBS010000021">
    <property type="protein sequence ID" value="KAG6373542.1"/>
    <property type="molecule type" value="Genomic_DNA"/>
</dbReference>
<dbReference type="InterPro" id="IPR038656">
    <property type="entry name" value="Peptidase_G1_sf"/>
</dbReference>
<evidence type="ECO:0000313" key="4">
    <source>
        <dbReference type="Proteomes" id="UP000683000"/>
    </source>
</evidence>
<feature type="active site" description="Proton acceptor" evidence="1">
    <location>
        <position position="183"/>
    </location>
</feature>
<sequence length="263" mass="27558">MLFSFLPISTCLLISAVLADPRRGPRHSHFNTAEKHINDASGGISWTRTWAGAELQQSNGTFRSVTGTFTVPSISGPIGAGAAALVGIDGGACNMIFEAGVIFNITSTGPQNKAVWEWYPDPSGAFPDNFTIAAGDIINVTVSASNATSGLVEIQNLSNQQSATQRVQSSHALCGQSAEWIVEDYLLNDTSTNPVPLANFGTVEFTHARAGGPGNQTFGPQGGTIVGIEQNGRYLTNVSVDASSVVVKYVKPTGNEGRVGCCH</sequence>
<evidence type="ECO:0000256" key="1">
    <source>
        <dbReference type="PIRSR" id="PIRSR600250-50"/>
    </source>
</evidence>
<feature type="signal peptide" evidence="2">
    <location>
        <begin position="1"/>
        <end position="19"/>
    </location>
</feature>
<dbReference type="Gene3D" id="2.60.120.700">
    <property type="entry name" value="Peptidase G1"/>
    <property type="match status" value="1"/>
</dbReference>
<dbReference type="AlphaFoldDB" id="A0A8I2YKS6"/>
<dbReference type="SUPFAM" id="SSF49899">
    <property type="entry name" value="Concanavalin A-like lectins/glucanases"/>
    <property type="match status" value="1"/>
</dbReference>
<dbReference type="PANTHER" id="PTHR37536:SF1">
    <property type="entry name" value="ASPERGILLOPEPSIN, PUTAITVE (AFU_ORTHOLOGUE AFUA_7G01200)"/>
    <property type="match status" value="1"/>
</dbReference>
<dbReference type="OrthoDB" id="2862635at2759"/>
<dbReference type="GO" id="GO:0070007">
    <property type="term" value="F:glutamic-type endopeptidase activity"/>
    <property type="evidence" value="ECO:0007669"/>
    <property type="project" value="InterPro"/>
</dbReference>
<comment type="caution">
    <text evidence="3">The sequence shown here is derived from an EMBL/GenBank/DDBJ whole genome shotgun (WGS) entry which is preliminary data.</text>
</comment>
<proteinExistence type="predicted"/>